<evidence type="ECO:0000313" key="1">
    <source>
        <dbReference type="EMBL" id="NGO69156.1"/>
    </source>
</evidence>
<evidence type="ECO:0000313" key="2">
    <source>
        <dbReference type="Proteomes" id="UP000477722"/>
    </source>
</evidence>
<dbReference type="Proteomes" id="UP000477722">
    <property type="component" value="Unassembled WGS sequence"/>
</dbReference>
<reference evidence="1 2" key="1">
    <citation type="submission" date="2020-02" db="EMBL/GenBank/DDBJ databases">
        <title>Whole-genome analyses of novel actinobacteria.</title>
        <authorList>
            <person name="Sahin N."/>
            <person name="Tatar D."/>
        </authorList>
    </citation>
    <scope>NUCLEOTIDE SEQUENCE [LARGE SCALE GENOMIC DNA]</scope>
    <source>
        <strain evidence="1 2">SB3404</strain>
    </source>
</reference>
<organism evidence="1 2">
    <name type="scientific">Streptomyces boncukensis</name>
    <dbReference type="NCBI Taxonomy" id="2711219"/>
    <lineage>
        <taxon>Bacteria</taxon>
        <taxon>Bacillati</taxon>
        <taxon>Actinomycetota</taxon>
        <taxon>Actinomycetes</taxon>
        <taxon>Kitasatosporales</taxon>
        <taxon>Streptomycetaceae</taxon>
        <taxon>Streptomyces</taxon>
    </lineage>
</organism>
<dbReference type="AlphaFoldDB" id="A0A6G4WV52"/>
<keyword evidence="2" id="KW-1185">Reference proteome</keyword>
<proteinExistence type="predicted"/>
<dbReference type="EMBL" id="JAAKZZ010000100">
    <property type="protein sequence ID" value="NGO69156.1"/>
    <property type="molecule type" value="Genomic_DNA"/>
</dbReference>
<protein>
    <submittedName>
        <fullName evidence="1">Uncharacterized protein</fullName>
    </submittedName>
</protein>
<name>A0A6G4WV52_9ACTN</name>
<comment type="caution">
    <text evidence="1">The sequence shown here is derived from an EMBL/GenBank/DDBJ whole genome shotgun (WGS) entry which is preliminary data.</text>
</comment>
<dbReference type="RefSeq" id="WP_165298851.1">
    <property type="nucleotide sequence ID" value="NZ_JAAKZZ010000100.1"/>
</dbReference>
<sequence>MTDYEYATDRLTEIDARAASHAYGTCHSLTADGQPTEHQECDSVGTPNAWLCRVCHGDTWVARWPCAPAVEHGGEVFTPDRIAAAEQRDLLDQLHQSRARIADALGSVDAAARGDISPTMALVQITNALGAGEAGGDL</sequence>
<accession>A0A6G4WV52</accession>
<gene>
    <name evidence="1" type="ORF">G5C65_12475</name>
</gene>